<dbReference type="InterPro" id="IPR032675">
    <property type="entry name" value="LRR_dom_sf"/>
</dbReference>
<dbReference type="KEGG" id="cdet:87936730"/>
<reference evidence="2" key="1">
    <citation type="journal article" date="2023" name="bioRxiv">
        <title>Complete genome of the Medicago anthracnose fungus, Colletotrichum destructivum, reveals a mini-chromosome-like region within a core chromosome.</title>
        <authorList>
            <person name="Lapalu N."/>
            <person name="Simon A."/>
            <person name="Lu A."/>
            <person name="Plaumann P.-L."/>
            <person name="Amselem J."/>
            <person name="Pigne S."/>
            <person name="Auger A."/>
            <person name="Koch C."/>
            <person name="Dallery J.-F."/>
            <person name="O'Connell R.J."/>
        </authorList>
    </citation>
    <scope>NUCLEOTIDE SEQUENCE [LARGE SCALE GENOMIC DNA]</scope>
    <source>
        <strain evidence="2">CBS 520.97</strain>
    </source>
</reference>
<dbReference type="SUPFAM" id="SSF52047">
    <property type="entry name" value="RNI-like"/>
    <property type="match status" value="1"/>
</dbReference>
<dbReference type="GeneID" id="87936730"/>
<sequence length="617" mass="69237">MESMQNQPAGFPGAAVQLDVWDLVFGQLAAMEYYETLASCAQLNSVLSYLALGHLYRDQFCPPPGMGSKAAKNIWASVQSSAGNTHPAGQSYLSHIRHLDFLNFISIDACREVPDEGFVAHVTNQLANLNLGLADDPTDGPDIVATDQVSARHPNLENVVRPLLENLCKTARERELHVLLRSLTLDRWANAMPQIQDFRQLESLSLVFIEGLNAQAAQVVTSSLPNLRHITVVQASVPHTPDLASFLSNLKPDQLQSFSCSLNRVQVPVLNAISQQTSLRKLSLQFFNYPPVDMHVLFKLTKLTSLTLGFNFHATARPQAKFERWAETYRTHFAKWLTSCNDLRSLHLFRLPELVPAAADALPDLHLDGLHLFSTGHHSDLYEALATQQLEYLFLAEPSNDNATLEPWERRELVVKAVVAMPSLRDLRLHTLFSLTCEELTRIAEGVPNLKTISYVAPRREHPTHALKALKSFQHLTSLTVLGRTGFSSLSIYCWILETECHMRPGGFSLTLPSQDRKEWFWNFRGPQGLLGNSDTEAMMKMLSFVAVYDKERDGDLGDEGFLGNEYEFEEERMFVQLWEDIRGPAEALQLLRGTGPYSPFRPLTGHLGGVIARNLW</sequence>
<dbReference type="Proteomes" id="UP001322277">
    <property type="component" value="Chromosome 1"/>
</dbReference>
<name>A0AAX4HVN3_9PEZI</name>
<evidence type="ECO:0000313" key="1">
    <source>
        <dbReference type="EMBL" id="WQF75213.1"/>
    </source>
</evidence>
<organism evidence="1 2">
    <name type="scientific">Colletotrichum destructivum</name>
    <dbReference type="NCBI Taxonomy" id="34406"/>
    <lineage>
        <taxon>Eukaryota</taxon>
        <taxon>Fungi</taxon>
        <taxon>Dikarya</taxon>
        <taxon>Ascomycota</taxon>
        <taxon>Pezizomycotina</taxon>
        <taxon>Sordariomycetes</taxon>
        <taxon>Hypocreomycetidae</taxon>
        <taxon>Glomerellales</taxon>
        <taxon>Glomerellaceae</taxon>
        <taxon>Colletotrichum</taxon>
        <taxon>Colletotrichum destructivum species complex</taxon>
    </lineage>
</organism>
<dbReference type="RefSeq" id="XP_062772437.1">
    <property type="nucleotide sequence ID" value="XM_062916386.1"/>
</dbReference>
<protein>
    <submittedName>
        <fullName evidence="1">Leucine-rich repeat domain superfamily</fullName>
    </submittedName>
</protein>
<dbReference type="Gene3D" id="3.80.10.10">
    <property type="entry name" value="Ribonuclease Inhibitor"/>
    <property type="match status" value="1"/>
</dbReference>
<dbReference type="AlphaFoldDB" id="A0AAX4HVN3"/>
<accession>A0AAX4HVN3</accession>
<gene>
    <name evidence="1" type="ORF">CDEST_00227</name>
</gene>
<keyword evidence="2" id="KW-1185">Reference proteome</keyword>
<evidence type="ECO:0000313" key="2">
    <source>
        <dbReference type="Proteomes" id="UP001322277"/>
    </source>
</evidence>
<dbReference type="EMBL" id="CP137305">
    <property type="protein sequence ID" value="WQF75213.1"/>
    <property type="molecule type" value="Genomic_DNA"/>
</dbReference>
<proteinExistence type="predicted"/>